<comment type="subcellular location">
    <subcellularLocation>
        <location evidence="1">Cell membrane</location>
        <topology evidence="1">Multi-pass membrane protein</topology>
    </subcellularLocation>
</comment>
<comment type="caution">
    <text evidence="10">The sequence shown here is derived from an EMBL/GenBank/DDBJ whole genome shotgun (WGS) entry which is preliminary data.</text>
</comment>
<evidence type="ECO:0000313" key="9">
    <source>
        <dbReference type="EMBL" id="PIV46609.1"/>
    </source>
</evidence>
<accession>A0A2H9M1Q6</accession>
<keyword evidence="2" id="KW-1003">Cell membrane</keyword>
<dbReference type="GO" id="GO:0071555">
    <property type="term" value="P:cell wall organization"/>
    <property type="evidence" value="ECO:0007669"/>
    <property type="project" value="TreeGrafter"/>
</dbReference>
<dbReference type="PANTHER" id="PTHR22926:SF3">
    <property type="entry name" value="UNDECAPRENYL-PHOSPHATE ALPHA-N-ACETYLGLUCOSAMINYL 1-PHOSPHATE TRANSFERASE"/>
    <property type="match status" value="1"/>
</dbReference>
<keyword evidence="5 7" id="KW-1133">Transmembrane helix</keyword>
<feature type="transmembrane region" description="Helical" evidence="7">
    <location>
        <begin position="196"/>
        <end position="217"/>
    </location>
</feature>
<feature type="transmembrane region" description="Helical" evidence="7">
    <location>
        <begin position="6"/>
        <end position="25"/>
    </location>
</feature>
<dbReference type="Proteomes" id="UP000230713">
    <property type="component" value="Unassembled WGS sequence"/>
</dbReference>
<evidence type="ECO:0000313" key="8">
    <source>
        <dbReference type="EMBL" id="PIV13556.1"/>
    </source>
</evidence>
<dbReference type="EMBL" id="PETW01000007">
    <property type="protein sequence ID" value="PIV46609.1"/>
    <property type="molecule type" value="Genomic_DNA"/>
</dbReference>
<evidence type="ECO:0000313" key="12">
    <source>
        <dbReference type="Proteomes" id="UP000230713"/>
    </source>
</evidence>
<evidence type="ECO:0000313" key="10">
    <source>
        <dbReference type="EMBL" id="PIX27935.1"/>
    </source>
</evidence>
<evidence type="ECO:0000256" key="5">
    <source>
        <dbReference type="ARBA" id="ARBA00022989"/>
    </source>
</evidence>
<evidence type="ECO:0000313" key="11">
    <source>
        <dbReference type="Proteomes" id="UP000230477"/>
    </source>
</evidence>
<name>A0A2H9N210_HUBC1</name>
<dbReference type="EMBL" id="PEUT01000055">
    <property type="protein sequence ID" value="PIV13556.1"/>
    <property type="molecule type" value="Genomic_DNA"/>
</dbReference>
<sequence length="333" mass="36520">MVDFLVALTIVLAFLSTFFLTPVWIKMAKKQHLTGKDMNKISNKSVAEAGGIAVVAGFVFAALIYIGIQTFIFKDTTQLTNILAILVTILIITIIGLLDDILGWKKGLKQWQKPLLTIPAAIPLMMVNVGTSTMNLPFLGNVDFGLLYPLLLIPLAIVGTSNGYNMLAGHNGLEAGLGVIILSFMGYVAWISGLGWLALLSFCMASALLAFLVFNWYPAKVFPGDTLTYSVGALIGIVAIMGNMEKIAIILFIPFFIELFLKAKYKFKTENFCTPNKDNTLSLPKGNIYSVCHLSLASLFKINKKLATEQNIVILIYFMEILLVFICVVGFLL</sequence>
<keyword evidence="3 10" id="KW-0808">Transferase</keyword>
<feature type="transmembrane region" description="Helical" evidence="7">
    <location>
        <begin position="314"/>
        <end position="332"/>
    </location>
</feature>
<dbReference type="GO" id="GO:0016780">
    <property type="term" value="F:phosphotransferase activity, for other substituted phosphate groups"/>
    <property type="evidence" value="ECO:0007669"/>
    <property type="project" value="InterPro"/>
</dbReference>
<dbReference type="InterPro" id="IPR000715">
    <property type="entry name" value="Glycosyl_transferase_4"/>
</dbReference>
<evidence type="ECO:0000256" key="3">
    <source>
        <dbReference type="ARBA" id="ARBA00022679"/>
    </source>
</evidence>
<evidence type="ECO:0000256" key="7">
    <source>
        <dbReference type="SAM" id="Phobius"/>
    </source>
</evidence>
<feature type="transmembrane region" description="Helical" evidence="7">
    <location>
        <begin position="229"/>
        <end position="257"/>
    </location>
</feature>
<accession>A0A2H9M8J6</accession>
<dbReference type="EMBL" id="PFIH01000056">
    <property type="protein sequence ID" value="PIX27935.1"/>
    <property type="molecule type" value="Genomic_DNA"/>
</dbReference>
<feature type="transmembrane region" description="Helical" evidence="7">
    <location>
        <begin position="172"/>
        <end position="190"/>
    </location>
</feature>
<reference evidence="10" key="2">
    <citation type="submission" date="2017-09" db="EMBL/GenBank/DDBJ databases">
        <title>Depth-based differentiation of microbial function through sediment-hosted aquifers and enrichment of novel symbionts in the deep terrestrial subsurface.</title>
        <authorList>
            <person name="Probst A.J."/>
            <person name="Ladd B."/>
            <person name="Jarett J.K."/>
            <person name="Geller-Mcgrath D.E."/>
            <person name="Sieber C.M."/>
            <person name="Emerson J.B."/>
            <person name="Anantharaman K."/>
            <person name="Thomas B.C."/>
            <person name="Malmstrom R."/>
            <person name="Stieglmeier M."/>
            <person name="Klingl A."/>
            <person name="Woyke T."/>
            <person name="Ryan C.M."/>
            <person name="Banfield J.F."/>
        </authorList>
    </citation>
    <scope>NUCLEOTIDE SEQUENCE [LARGE SCALE GENOMIC DNA]</scope>
    <source>
        <strain evidence="9">CG02_land_8_20_14_3_00_31_209</strain>
        <strain evidence="8">CG03_land_8_20_14_0_80_31_114</strain>
        <strain evidence="10">CG_4_8_14_3_um_filter</strain>
    </source>
</reference>
<accession>A0A2H9N210</accession>
<gene>
    <name evidence="9" type="ORF">COS22_00315</name>
    <name evidence="8" type="ORF">COS45_02290</name>
    <name evidence="10" type="ORF">COZ66_02230</name>
</gene>
<dbReference type="GO" id="GO:0005886">
    <property type="term" value="C:plasma membrane"/>
    <property type="evidence" value="ECO:0007669"/>
    <property type="project" value="UniProtKB-SubCell"/>
</dbReference>
<dbReference type="Pfam" id="PF00953">
    <property type="entry name" value="Glycos_transf_4"/>
    <property type="match status" value="1"/>
</dbReference>
<feature type="transmembrane region" description="Helical" evidence="7">
    <location>
        <begin position="146"/>
        <end position="165"/>
    </location>
</feature>
<dbReference type="CDD" id="cd06856">
    <property type="entry name" value="GT_GPT_archaea"/>
    <property type="match status" value="1"/>
</dbReference>
<dbReference type="AlphaFoldDB" id="A0A2H9N210"/>
<evidence type="ECO:0000256" key="6">
    <source>
        <dbReference type="ARBA" id="ARBA00023136"/>
    </source>
</evidence>
<proteinExistence type="predicted"/>
<keyword evidence="4 7" id="KW-0812">Transmembrane</keyword>
<evidence type="ECO:0000313" key="13">
    <source>
        <dbReference type="Proteomes" id="UP000231449"/>
    </source>
</evidence>
<evidence type="ECO:0000256" key="2">
    <source>
        <dbReference type="ARBA" id="ARBA00022475"/>
    </source>
</evidence>
<reference evidence="11 12" key="1">
    <citation type="submission" date="2017-09" db="EMBL/GenBank/DDBJ databases">
        <title>Depth-based differentiation of microbial function through sediment-hosted aquifers and enrichment of novel symbionts in the deep terrestrial subsurface.</title>
        <authorList>
            <person name="Probst A.J."/>
            <person name="Ladd B."/>
            <person name="Jarett J.K."/>
            <person name="Geller-Mcgrath D.E."/>
            <person name="Sieber C.M.K."/>
            <person name="Emerson J.B."/>
            <person name="Anantharaman K."/>
            <person name="Thomas B.C."/>
            <person name="Malmstrom R."/>
            <person name="Stieglmeier M."/>
            <person name="Klingl A."/>
            <person name="Woyke T."/>
            <person name="Ryan C.M."/>
            <person name="Banfield J.F."/>
        </authorList>
    </citation>
    <scope>NUCLEOTIDE SEQUENCE [LARGE SCALE GENOMIC DNA]</scope>
</reference>
<dbReference type="GO" id="GO:0044038">
    <property type="term" value="P:cell wall macromolecule biosynthetic process"/>
    <property type="evidence" value="ECO:0007669"/>
    <property type="project" value="TreeGrafter"/>
</dbReference>
<dbReference type="Proteomes" id="UP000231449">
    <property type="component" value="Unassembled WGS sequence"/>
</dbReference>
<feature type="transmembrane region" description="Helical" evidence="7">
    <location>
        <begin position="80"/>
        <end position="102"/>
    </location>
</feature>
<keyword evidence="6 7" id="KW-0472">Membrane</keyword>
<dbReference type="Proteomes" id="UP000230477">
    <property type="component" value="Unassembled WGS sequence"/>
</dbReference>
<evidence type="ECO:0000256" key="4">
    <source>
        <dbReference type="ARBA" id="ARBA00022692"/>
    </source>
</evidence>
<organism evidence="10 13">
    <name type="scientific">Huberarchaeum crystalense</name>
    <dbReference type="NCBI Taxonomy" id="2014257"/>
    <lineage>
        <taxon>Archaea</taxon>
        <taxon>Candidatus Huberarchaeota</taxon>
        <taxon>Candidatus Huberarchaeia</taxon>
        <taxon>Candidatus Huberarchaeales</taxon>
        <taxon>Candidatus Huberarchaeaceae</taxon>
        <taxon>Candidatus Huberarchaeum</taxon>
    </lineage>
</organism>
<feature type="transmembrane region" description="Helical" evidence="7">
    <location>
        <begin position="46"/>
        <end position="68"/>
    </location>
</feature>
<protein>
    <submittedName>
        <fullName evidence="10">Glycosyl transferase family 4</fullName>
    </submittedName>
</protein>
<dbReference type="PANTHER" id="PTHR22926">
    <property type="entry name" value="PHOSPHO-N-ACETYLMURAMOYL-PENTAPEPTIDE-TRANSFERASE"/>
    <property type="match status" value="1"/>
</dbReference>
<evidence type="ECO:0000256" key="1">
    <source>
        <dbReference type="ARBA" id="ARBA00004651"/>
    </source>
</evidence>